<accession>D0A8K1</accession>
<feature type="transmembrane region" description="Helical" evidence="1">
    <location>
        <begin position="80"/>
        <end position="100"/>
    </location>
</feature>
<dbReference type="Proteomes" id="UP000002316">
    <property type="component" value="Chromosome 11"/>
</dbReference>
<organism evidence="2 3">
    <name type="scientific">Trypanosoma brucei gambiense (strain MHOM/CI/86/DAL972)</name>
    <dbReference type="NCBI Taxonomy" id="679716"/>
    <lineage>
        <taxon>Eukaryota</taxon>
        <taxon>Discoba</taxon>
        <taxon>Euglenozoa</taxon>
        <taxon>Kinetoplastea</taxon>
        <taxon>Metakinetoplastina</taxon>
        <taxon>Trypanosomatida</taxon>
        <taxon>Trypanosomatidae</taxon>
        <taxon>Trypanosoma</taxon>
    </lineage>
</organism>
<sequence length="101" mass="12328">MQYFHTPLPLLIFILLYFSSRQCVRMANFFLFSLRKIFFLWSVGFPPFYAFICCSHVSVRSERRLIMRGRGMMWVYQFGSRLPLISFLFLFFFIFIFYVLV</sequence>
<keyword evidence="1" id="KW-1133">Transmembrane helix</keyword>
<evidence type="ECO:0000313" key="3">
    <source>
        <dbReference type="Proteomes" id="UP000002316"/>
    </source>
</evidence>
<evidence type="ECO:0000256" key="1">
    <source>
        <dbReference type="SAM" id="Phobius"/>
    </source>
</evidence>
<dbReference type="AlphaFoldDB" id="D0A8K1"/>
<protein>
    <submittedName>
        <fullName evidence="2">Uncharacterized protein</fullName>
    </submittedName>
</protein>
<gene>
    <name evidence="2" type="ORF">TbgDal_XI11210</name>
</gene>
<proteinExistence type="predicted"/>
<keyword evidence="1" id="KW-0812">Transmembrane</keyword>
<dbReference type="EMBL" id="FN554974">
    <property type="protein sequence ID" value="CBH18002.1"/>
    <property type="molecule type" value="Genomic_DNA"/>
</dbReference>
<name>D0A8K1_TRYB9</name>
<dbReference type="RefSeq" id="XP_011780266.1">
    <property type="nucleotide sequence ID" value="XM_011781964.1"/>
</dbReference>
<evidence type="ECO:0000313" key="2">
    <source>
        <dbReference type="EMBL" id="CBH18002.1"/>
    </source>
</evidence>
<feature type="transmembrane region" description="Helical" evidence="1">
    <location>
        <begin position="37"/>
        <end position="59"/>
    </location>
</feature>
<reference evidence="3" key="1">
    <citation type="journal article" date="2010" name="PLoS Negl. Trop. Dis.">
        <title>The genome sequence of Trypanosoma brucei gambiense, causative agent of chronic human african trypanosomiasis.</title>
        <authorList>
            <person name="Jackson A.P."/>
            <person name="Sanders M."/>
            <person name="Berry A."/>
            <person name="McQuillan J."/>
            <person name="Aslett M.A."/>
            <person name="Quail M.A."/>
            <person name="Chukualim B."/>
            <person name="Capewell P."/>
            <person name="MacLeod A."/>
            <person name="Melville S.E."/>
            <person name="Gibson W."/>
            <person name="Barry J.D."/>
            <person name="Berriman M."/>
            <person name="Hertz-Fowler C."/>
        </authorList>
    </citation>
    <scope>NUCLEOTIDE SEQUENCE [LARGE SCALE GENOMIC DNA]</scope>
    <source>
        <strain evidence="3">MHOM/CI/86/DAL972</strain>
    </source>
</reference>
<keyword evidence="1" id="KW-0472">Membrane</keyword>
<dbReference type="KEGG" id="tbg:TbgDal_XI11210"/>
<dbReference type="GeneID" id="23866268"/>